<dbReference type="AlphaFoldDB" id="A0A395HTN6"/>
<dbReference type="InterPro" id="IPR013882">
    <property type="entry name" value="Ctp1_C"/>
</dbReference>
<accession>A0A395HTN6</accession>
<keyword evidence="7" id="KW-1185">Reference proteome</keyword>
<feature type="compositionally biased region" description="Basic and acidic residues" evidence="4">
    <location>
        <begin position="597"/>
        <end position="607"/>
    </location>
</feature>
<evidence type="ECO:0000256" key="2">
    <source>
        <dbReference type="ARBA" id="ARBA00022763"/>
    </source>
</evidence>
<dbReference type="GO" id="GO:0006281">
    <property type="term" value="P:DNA repair"/>
    <property type="evidence" value="ECO:0007669"/>
    <property type="project" value="InterPro"/>
</dbReference>
<feature type="region of interest" description="Disordered" evidence="4">
    <location>
        <begin position="558"/>
        <end position="578"/>
    </location>
</feature>
<evidence type="ECO:0000313" key="6">
    <source>
        <dbReference type="EMBL" id="RAL10773.1"/>
    </source>
</evidence>
<evidence type="ECO:0000256" key="1">
    <source>
        <dbReference type="ARBA" id="ARBA00004123"/>
    </source>
</evidence>
<evidence type="ECO:0000256" key="4">
    <source>
        <dbReference type="SAM" id="MobiDB-lite"/>
    </source>
</evidence>
<gene>
    <name evidence="6" type="ORF">BO97DRAFT_393748</name>
</gene>
<dbReference type="VEuPathDB" id="FungiDB:BO97DRAFT_393748"/>
<dbReference type="EMBL" id="KZ824293">
    <property type="protein sequence ID" value="RAL10773.1"/>
    <property type="molecule type" value="Genomic_DNA"/>
</dbReference>
<dbReference type="RefSeq" id="XP_025549927.1">
    <property type="nucleotide sequence ID" value="XM_025693943.1"/>
</dbReference>
<dbReference type="STRING" id="1450537.A0A395HTN6"/>
<reference evidence="6 7" key="1">
    <citation type="submission" date="2018-02" db="EMBL/GenBank/DDBJ databases">
        <title>The genomes of Aspergillus section Nigri reveals drivers in fungal speciation.</title>
        <authorList>
            <consortium name="DOE Joint Genome Institute"/>
            <person name="Vesth T.C."/>
            <person name="Nybo J."/>
            <person name="Theobald S."/>
            <person name="Brandl J."/>
            <person name="Frisvad J.C."/>
            <person name="Nielsen K.F."/>
            <person name="Lyhne E.K."/>
            <person name="Kogle M.E."/>
            <person name="Kuo A."/>
            <person name="Riley R."/>
            <person name="Clum A."/>
            <person name="Nolan M."/>
            <person name="Lipzen A."/>
            <person name="Salamov A."/>
            <person name="Henrissat B."/>
            <person name="Wiebenga A."/>
            <person name="De vries R.P."/>
            <person name="Grigoriev I.V."/>
            <person name="Mortensen U.H."/>
            <person name="Andersen M.R."/>
            <person name="Baker S.E."/>
        </authorList>
    </citation>
    <scope>NUCLEOTIDE SEQUENCE [LARGE SCALE GENOMIC DNA]</scope>
    <source>
        <strain evidence="6 7">CBS 101889</strain>
    </source>
</reference>
<feature type="compositionally biased region" description="Basic residues" evidence="4">
    <location>
        <begin position="559"/>
        <end position="568"/>
    </location>
</feature>
<dbReference type="GeneID" id="37198232"/>
<feature type="domain" description="DNA endonuclease activator Ctp1 C-terminal" evidence="5">
    <location>
        <begin position="468"/>
        <end position="584"/>
    </location>
</feature>
<dbReference type="OrthoDB" id="2021143at2759"/>
<dbReference type="GO" id="GO:0005634">
    <property type="term" value="C:nucleus"/>
    <property type="evidence" value="ECO:0007669"/>
    <property type="project" value="UniProtKB-SubCell"/>
</dbReference>
<comment type="subcellular location">
    <subcellularLocation>
        <location evidence="1">Nucleus</location>
    </subcellularLocation>
</comment>
<evidence type="ECO:0000259" key="5">
    <source>
        <dbReference type="Pfam" id="PF08573"/>
    </source>
</evidence>
<proteinExistence type="predicted"/>
<evidence type="ECO:0000313" key="7">
    <source>
        <dbReference type="Proteomes" id="UP000248961"/>
    </source>
</evidence>
<protein>
    <submittedName>
        <fullName evidence="6">SAE2-domain-containing protein</fullName>
    </submittedName>
</protein>
<feature type="region of interest" description="Disordered" evidence="4">
    <location>
        <begin position="597"/>
        <end position="619"/>
    </location>
</feature>
<dbReference type="Pfam" id="PF08573">
    <property type="entry name" value="SAE2"/>
    <property type="match status" value="1"/>
</dbReference>
<feature type="region of interest" description="Disordered" evidence="4">
    <location>
        <begin position="226"/>
        <end position="302"/>
    </location>
</feature>
<name>A0A395HTN6_ASPHC</name>
<dbReference type="Proteomes" id="UP000248961">
    <property type="component" value="Unassembled WGS sequence"/>
</dbReference>
<sequence>MTYGPEDYKVSTKFREFEAAYAPHRVLRHLSHGPGADHDNTKTEAIEVICKAYTALYGEAQELVKASCELRNQVKRYKEKLSLWQKCLKRDKFILLLDGAEIEFKRTRKVSIDGPQTMGLAISVPVLEPTDCGVTEHGTASTLKVSERHHADSVDSGDCNPINMSRTSCEDLLQLSSAQPTPIKSGQPENEAIISAAQMSISATRTSELDCMVPRQGPMYSTLVKDETMSPSPPPSRSPAGGIIGTQDLDKVGNAVETPRKRRKVRDAHVEERGTLLEATTAPTSQGGHTHARLSPSLSSSSLKRPAVLRSFDGNLGARKLTQLPLNSHEEAGKWVAKDYISSILDDGDESYSSLPSRKFTGMSEKGPSGLTLGVDGEPTFRRLHSLLDGQLPAKLELEAQVRTVGRLGQTAPGNGTRKTGYTSDSIMSKRDVITDSGEDPLRARPLHELQLKDFKINPEYNQGYDYAFHSVIRKRADFKCAKGCTRYDCCGKKFLDLARLHGLPADATCSSQERERNDQNVLRDFLGDEQNLIDRLCVDDRNHLLQEAKARLMANQFGRHRQQHPRARSPPGFWRTDMPSTQELVRDHEEAKRLERDLVKDRHRDATQPGGLWKFADE</sequence>
<keyword evidence="3" id="KW-0539">Nucleus</keyword>
<organism evidence="6 7">
    <name type="scientific">Aspergillus homomorphus (strain CBS 101889)</name>
    <dbReference type="NCBI Taxonomy" id="1450537"/>
    <lineage>
        <taxon>Eukaryota</taxon>
        <taxon>Fungi</taxon>
        <taxon>Dikarya</taxon>
        <taxon>Ascomycota</taxon>
        <taxon>Pezizomycotina</taxon>
        <taxon>Eurotiomycetes</taxon>
        <taxon>Eurotiomycetidae</taxon>
        <taxon>Eurotiales</taxon>
        <taxon>Aspergillaceae</taxon>
        <taxon>Aspergillus</taxon>
        <taxon>Aspergillus subgen. Circumdati</taxon>
    </lineage>
</organism>
<evidence type="ECO:0000256" key="3">
    <source>
        <dbReference type="ARBA" id="ARBA00023242"/>
    </source>
</evidence>
<keyword evidence="2" id="KW-0227">DNA damage</keyword>